<dbReference type="Pfam" id="PF07687">
    <property type="entry name" value="M20_dimer"/>
    <property type="match status" value="1"/>
</dbReference>
<feature type="domain" description="Peptidase M20 dimerisation" evidence="4">
    <location>
        <begin position="63"/>
        <end position="131"/>
    </location>
</feature>
<keyword evidence="1" id="KW-0645">Protease</keyword>
<evidence type="ECO:0000256" key="1">
    <source>
        <dbReference type="ARBA" id="ARBA00022670"/>
    </source>
</evidence>
<evidence type="ECO:0000256" key="2">
    <source>
        <dbReference type="ARBA" id="ARBA00022723"/>
    </source>
</evidence>
<organism evidence="5 6">
    <name type="scientific">Tetraparma gracilis</name>
    <dbReference type="NCBI Taxonomy" id="2962635"/>
    <lineage>
        <taxon>Eukaryota</taxon>
        <taxon>Sar</taxon>
        <taxon>Stramenopiles</taxon>
        <taxon>Ochrophyta</taxon>
        <taxon>Bolidophyceae</taxon>
        <taxon>Parmales</taxon>
        <taxon>Triparmaceae</taxon>
        <taxon>Tetraparma</taxon>
    </lineage>
</organism>
<dbReference type="PANTHER" id="PTHR43270:SF4">
    <property type="entry name" value="CARNOSINE DIPEPTIDASE 2, ISOFORM A"/>
    <property type="match status" value="1"/>
</dbReference>
<dbReference type="Proteomes" id="UP001165060">
    <property type="component" value="Unassembled WGS sequence"/>
</dbReference>
<reference evidence="5 6" key="1">
    <citation type="journal article" date="2023" name="Commun. Biol.">
        <title>Genome analysis of Parmales, the sister group of diatoms, reveals the evolutionary specialization of diatoms from phago-mixotrophs to photoautotrophs.</title>
        <authorList>
            <person name="Ban H."/>
            <person name="Sato S."/>
            <person name="Yoshikawa S."/>
            <person name="Yamada K."/>
            <person name="Nakamura Y."/>
            <person name="Ichinomiya M."/>
            <person name="Sato N."/>
            <person name="Blanc-Mathieu R."/>
            <person name="Endo H."/>
            <person name="Kuwata A."/>
            <person name="Ogata H."/>
        </authorList>
    </citation>
    <scope>NUCLEOTIDE SEQUENCE [LARGE SCALE GENOMIC DNA]</scope>
</reference>
<comment type="caution">
    <text evidence="5">The sequence shown here is derived from an EMBL/GenBank/DDBJ whole genome shotgun (WGS) entry which is preliminary data.</text>
</comment>
<gene>
    <name evidence="5" type="ORF">TeGR_g7255</name>
</gene>
<sequence>MTDLIALMGTLTNTKGEILVDGVHKDVAAVTEKEEESYKDIDFDLDEYMSDCGVTEVSGKMMHDNKKDLLMHRWRFPTLSLHGIEGAFSGTGAKTVIPRKVMGKFSLRLVPDQDPKDIARCVTEHLDKEFAKLGSPNKMWVKAHHGAKSWLSSFDHPNYVAAANAVEKVYGDKPDMTREGGSIPIAGWLEDATQMNVLLLPVGACDDMAHSQNEKFDRKNMVNAIKVLGVYLHELGKISGPKPSECRCEPLSMEEMMIPGAFARGFRCKCEI</sequence>
<dbReference type="PANTHER" id="PTHR43270">
    <property type="entry name" value="BETA-ALA-HIS DIPEPTIDASE"/>
    <property type="match status" value="1"/>
</dbReference>
<accession>A0ABQ6M6X6</accession>
<evidence type="ECO:0000313" key="6">
    <source>
        <dbReference type="Proteomes" id="UP001165060"/>
    </source>
</evidence>
<name>A0ABQ6M6X6_9STRA</name>
<proteinExistence type="predicted"/>
<evidence type="ECO:0000256" key="3">
    <source>
        <dbReference type="ARBA" id="ARBA00022801"/>
    </source>
</evidence>
<keyword evidence="6" id="KW-1185">Reference proteome</keyword>
<protein>
    <recommendedName>
        <fullName evidence="4">Peptidase M20 dimerisation domain-containing protein</fullName>
    </recommendedName>
</protein>
<dbReference type="Gene3D" id="3.30.70.360">
    <property type="match status" value="1"/>
</dbReference>
<dbReference type="EMBL" id="BRYB01001215">
    <property type="protein sequence ID" value="GMI20753.1"/>
    <property type="molecule type" value="Genomic_DNA"/>
</dbReference>
<dbReference type="Gene3D" id="3.40.630.10">
    <property type="entry name" value="Zn peptidases"/>
    <property type="match status" value="1"/>
</dbReference>
<dbReference type="SUPFAM" id="SSF53187">
    <property type="entry name" value="Zn-dependent exopeptidases"/>
    <property type="match status" value="1"/>
</dbReference>
<keyword evidence="2" id="KW-0479">Metal-binding</keyword>
<evidence type="ECO:0000313" key="5">
    <source>
        <dbReference type="EMBL" id="GMI20753.1"/>
    </source>
</evidence>
<evidence type="ECO:0000259" key="4">
    <source>
        <dbReference type="Pfam" id="PF07687"/>
    </source>
</evidence>
<keyword evidence="3" id="KW-0378">Hydrolase</keyword>
<dbReference type="InterPro" id="IPR051458">
    <property type="entry name" value="Cyt/Met_Dipeptidase"/>
</dbReference>
<dbReference type="InterPro" id="IPR011650">
    <property type="entry name" value="Peptidase_M20_dimer"/>
</dbReference>